<evidence type="ECO:0000313" key="4">
    <source>
        <dbReference type="Proteomes" id="UP001596108"/>
    </source>
</evidence>
<dbReference type="Proteomes" id="UP001596108">
    <property type="component" value="Unassembled WGS sequence"/>
</dbReference>
<feature type="transmembrane region" description="Helical" evidence="1">
    <location>
        <begin position="5"/>
        <end position="26"/>
    </location>
</feature>
<accession>A0ABW0R322</accession>
<dbReference type="EMBL" id="JBHSNC010000051">
    <property type="protein sequence ID" value="MFC5531128.1"/>
    <property type="molecule type" value="Genomic_DNA"/>
</dbReference>
<sequence length="288" mass="31273">MGKRLWIISGIALILVGLAGIASYGWHTGGDLNPVEKSWAFDKQALQRLEIKSDYNVEISFVESSDGLNSIRLVGEGTEQMARDTLSTDIADGALKLDLTQKPHRWFHFFDFDSFNAKEKLTISLAAGVQFDSLDLKLDSGNITVTNASLAAPRDTKIKIDSGNVTLNKFKGTQLDIDIDSGNVTANGLAAKVSVDADSGNIKLYDVAGAADLSVDSGNIKLYKLTNEDTTIKADSGNVYVQVPKGFAGFYDLQADSGSIHRPESKRETTDYVKVRTDSGNITIEERE</sequence>
<dbReference type="Pfam" id="PF13349">
    <property type="entry name" value="DUF4097"/>
    <property type="match status" value="1"/>
</dbReference>
<evidence type="ECO:0000256" key="1">
    <source>
        <dbReference type="SAM" id="Phobius"/>
    </source>
</evidence>
<evidence type="ECO:0000313" key="3">
    <source>
        <dbReference type="EMBL" id="MFC5531128.1"/>
    </source>
</evidence>
<name>A0ABW0R322_9BACL</name>
<dbReference type="InterPro" id="IPR025164">
    <property type="entry name" value="Toastrack_DUF4097"/>
</dbReference>
<dbReference type="RefSeq" id="WP_378113068.1">
    <property type="nucleotide sequence ID" value="NZ_JBHSNC010000051.1"/>
</dbReference>
<proteinExistence type="predicted"/>
<keyword evidence="1" id="KW-1133">Transmembrane helix</keyword>
<feature type="domain" description="DUF4097" evidence="2">
    <location>
        <begin position="47"/>
        <end position="285"/>
    </location>
</feature>
<protein>
    <submittedName>
        <fullName evidence="3">DUF4097 domain-containing protein</fullName>
    </submittedName>
</protein>
<dbReference type="PANTHER" id="PTHR34094:SF1">
    <property type="entry name" value="PROTEIN FAM185A"/>
    <property type="match status" value="1"/>
</dbReference>
<comment type="caution">
    <text evidence="3">The sequence shown here is derived from an EMBL/GenBank/DDBJ whole genome shotgun (WGS) entry which is preliminary data.</text>
</comment>
<keyword evidence="1" id="KW-0812">Transmembrane</keyword>
<evidence type="ECO:0000259" key="2">
    <source>
        <dbReference type="Pfam" id="PF13349"/>
    </source>
</evidence>
<dbReference type="PANTHER" id="PTHR34094">
    <property type="match status" value="1"/>
</dbReference>
<gene>
    <name evidence="3" type="ORF">ACFPQ4_17045</name>
</gene>
<organism evidence="3 4">
    <name type="scientific">Cohnella yongneupensis</name>
    <dbReference type="NCBI Taxonomy" id="425006"/>
    <lineage>
        <taxon>Bacteria</taxon>
        <taxon>Bacillati</taxon>
        <taxon>Bacillota</taxon>
        <taxon>Bacilli</taxon>
        <taxon>Bacillales</taxon>
        <taxon>Paenibacillaceae</taxon>
        <taxon>Cohnella</taxon>
    </lineage>
</organism>
<keyword evidence="1" id="KW-0472">Membrane</keyword>
<reference evidence="4" key="1">
    <citation type="journal article" date="2019" name="Int. J. Syst. Evol. Microbiol.">
        <title>The Global Catalogue of Microorganisms (GCM) 10K type strain sequencing project: providing services to taxonomists for standard genome sequencing and annotation.</title>
        <authorList>
            <consortium name="The Broad Institute Genomics Platform"/>
            <consortium name="The Broad Institute Genome Sequencing Center for Infectious Disease"/>
            <person name="Wu L."/>
            <person name="Ma J."/>
        </authorList>
    </citation>
    <scope>NUCLEOTIDE SEQUENCE [LARGE SCALE GENOMIC DNA]</scope>
    <source>
        <strain evidence="4">CGMCC 1.18578</strain>
    </source>
</reference>
<keyword evidence="4" id="KW-1185">Reference proteome</keyword>